<dbReference type="AlphaFoldDB" id="A0A565CSB5"/>
<organism evidence="1 2">
    <name type="scientific">Arabis nemorensis</name>
    <dbReference type="NCBI Taxonomy" id="586526"/>
    <lineage>
        <taxon>Eukaryota</taxon>
        <taxon>Viridiplantae</taxon>
        <taxon>Streptophyta</taxon>
        <taxon>Embryophyta</taxon>
        <taxon>Tracheophyta</taxon>
        <taxon>Spermatophyta</taxon>
        <taxon>Magnoliopsida</taxon>
        <taxon>eudicotyledons</taxon>
        <taxon>Gunneridae</taxon>
        <taxon>Pentapetalae</taxon>
        <taxon>rosids</taxon>
        <taxon>malvids</taxon>
        <taxon>Brassicales</taxon>
        <taxon>Brassicaceae</taxon>
        <taxon>Arabideae</taxon>
        <taxon>Arabis</taxon>
    </lineage>
</organism>
<proteinExistence type="predicted"/>
<keyword evidence="2" id="KW-1185">Reference proteome</keyword>
<protein>
    <submittedName>
        <fullName evidence="1">Uncharacterized protein</fullName>
    </submittedName>
</protein>
<accession>A0A565CSB5</accession>
<reference evidence="1" key="1">
    <citation type="submission" date="2019-07" db="EMBL/GenBank/DDBJ databases">
        <authorList>
            <person name="Dittberner H."/>
        </authorList>
    </citation>
    <scope>NUCLEOTIDE SEQUENCE [LARGE SCALE GENOMIC DNA]</scope>
</reference>
<gene>
    <name evidence="1" type="ORF">ANE_LOCUS26973</name>
</gene>
<name>A0A565CSB5_9BRAS</name>
<dbReference type="Proteomes" id="UP000489600">
    <property type="component" value="Unassembled WGS sequence"/>
</dbReference>
<evidence type="ECO:0000313" key="1">
    <source>
        <dbReference type="EMBL" id="VVB16529.1"/>
    </source>
</evidence>
<sequence length="76" mass="8466">MRKANKEGSQIVDNGCKVSSQRPAAKKETQVLSEWKGQEIEEDIGGCIRTQGIEILFYIDFDTCQSTIRSTKICGP</sequence>
<evidence type="ECO:0000313" key="2">
    <source>
        <dbReference type="Proteomes" id="UP000489600"/>
    </source>
</evidence>
<comment type="caution">
    <text evidence="1">The sequence shown here is derived from an EMBL/GenBank/DDBJ whole genome shotgun (WGS) entry which is preliminary data.</text>
</comment>
<dbReference type="EMBL" id="CABITT030000008">
    <property type="protein sequence ID" value="VVB16529.1"/>
    <property type="molecule type" value="Genomic_DNA"/>
</dbReference>